<feature type="transmembrane region" description="Helical" evidence="9">
    <location>
        <begin position="318"/>
        <end position="336"/>
    </location>
</feature>
<dbReference type="AlphaFoldDB" id="A0A427YHD0"/>
<dbReference type="GO" id="GO:0016020">
    <property type="term" value="C:membrane"/>
    <property type="evidence" value="ECO:0007669"/>
    <property type="project" value="UniProtKB-SubCell"/>
</dbReference>
<feature type="transmembrane region" description="Helical" evidence="9">
    <location>
        <begin position="106"/>
        <end position="128"/>
    </location>
</feature>
<dbReference type="PROSITE" id="PS00217">
    <property type="entry name" value="SUGAR_TRANSPORT_2"/>
    <property type="match status" value="1"/>
</dbReference>
<dbReference type="InterPro" id="IPR003663">
    <property type="entry name" value="Sugar/inositol_transpt"/>
</dbReference>
<keyword evidence="12" id="KW-1185">Reference proteome</keyword>
<evidence type="ECO:0000256" key="9">
    <source>
        <dbReference type="SAM" id="Phobius"/>
    </source>
</evidence>
<dbReference type="InterPro" id="IPR036259">
    <property type="entry name" value="MFS_trans_sf"/>
</dbReference>
<evidence type="ECO:0000256" key="5">
    <source>
        <dbReference type="ARBA" id="ARBA00022989"/>
    </source>
</evidence>
<dbReference type="PANTHER" id="PTHR48022:SF83">
    <property type="entry name" value="MAJOR FACILITATOR SUPERFAMILY (MFS) PROFILE DOMAIN-CONTAINING PROTEIN"/>
    <property type="match status" value="1"/>
</dbReference>
<keyword evidence="5 9" id="KW-1133">Transmembrane helix</keyword>
<evidence type="ECO:0000256" key="7">
    <source>
        <dbReference type="ARBA" id="ARBA00049119"/>
    </source>
</evidence>
<feature type="transmembrane region" description="Helical" evidence="9">
    <location>
        <begin position="140"/>
        <end position="157"/>
    </location>
</feature>
<name>A0A427YHD0_9TREE</name>
<organism evidence="11 12">
    <name type="scientific">Saitozyma podzolica</name>
    <dbReference type="NCBI Taxonomy" id="1890683"/>
    <lineage>
        <taxon>Eukaryota</taxon>
        <taxon>Fungi</taxon>
        <taxon>Dikarya</taxon>
        <taxon>Basidiomycota</taxon>
        <taxon>Agaricomycotina</taxon>
        <taxon>Tremellomycetes</taxon>
        <taxon>Tremellales</taxon>
        <taxon>Trimorphomycetaceae</taxon>
        <taxon>Saitozyma</taxon>
    </lineage>
</organism>
<evidence type="ECO:0000256" key="6">
    <source>
        <dbReference type="ARBA" id="ARBA00023136"/>
    </source>
</evidence>
<dbReference type="SUPFAM" id="SSF103473">
    <property type="entry name" value="MFS general substrate transporter"/>
    <property type="match status" value="1"/>
</dbReference>
<dbReference type="OrthoDB" id="6612291at2759"/>
<dbReference type="InterPro" id="IPR005829">
    <property type="entry name" value="Sugar_transporter_CS"/>
</dbReference>
<dbReference type="PROSITE" id="PS50850">
    <property type="entry name" value="MFS"/>
    <property type="match status" value="1"/>
</dbReference>
<dbReference type="EMBL" id="RSCD01000010">
    <property type="protein sequence ID" value="RSH90488.1"/>
    <property type="molecule type" value="Genomic_DNA"/>
</dbReference>
<dbReference type="InterPro" id="IPR020846">
    <property type="entry name" value="MFS_dom"/>
</dbReference>
<comment type="caution">
    <text evidence="11">The sequence shown here is derived from an EMBL/GenBank/DDBJ whole genome shotgun (WGS) entry which is preliminary data.</text>
</comment>
<comment type="similarity">
    <text evidence="2 8">Belongs to the major facilitator superfamily. Sugar transporter (TC 2.A.1.1) family.</text>
</comment>
<feature type="domain" description="Major facilitator superfamily (MFS) profile" evidence="10">
    <location>
        <begin position="62"/>
        <end position="506"/>
    </location>
</feature>
<evidence type="ECO:0000256" key="2">
    <source>
        <dbReference type="ARBA" id="ARBA00010992"/>
    </source>
</evidence>
<keyword evidence="3 8" id="KW-0813">Transport</keyword>
<accession>A0A427YHD0</accession>
<dbReference type="NCBIfam" id="TIGR00879">
    <property type="entry name" value="SP"/>
    <property type="match status" value="1"/>
</dbReference>
<dbReference type="Gene3D" id="1.20.1250.20">
    <property type="entry name" value="MFS general substrate transporter like domains"/>
    <property type="match status" value="1"/>
</dbReference>
<feature type="transmembrane region" description="Helical" evidence="9">
    <location>
        <begin position="383"/>
        <end position="403"/>
    </location>
</feature>
<feature type="transmembrane region" description="Helical" evidence="9">
    <location>
        <begin position="455"/>
        <end position="473"/>
    </location>
</feature>
<evidence type="ECO:0000256" key="8">
    <source>
        <dbReference type="RuleBase" id="RU003346"/>
    </source>
</evidence>
<comment type="catalytic activity">
    <reaction evidence="7">
        <text>myo-inositol(out) + H(+)(out) = myo-inositol(in) + H(+)(in)</text>
        <dbReference type="Rhea" id="RHEA:60364"/>
        <dbReference type="ChEBI" id="CHEBI:15378"/>
        <dbReference type="ChEBI" id="CHEBI:17268"/>
    </reaction>
</comment>
<evidence type="ECO:0000313" key="12">
    <source>
        <dbReference type="Proteomes" id="UP000279259"/>
    </source>
</evidence>
<comment type="subcellular location">
    <subcellularLocation>
        <location evidence="1">Membrane</location>
        <topology evidence="1">Multi-pass membrane protein</topology>
    </subcellularLocation>
</comment>
<feature type="transmembrane region" description="Helical" evidence="9">
    <location>
        <begin position="196"/>
        <end position="216"/>
    </location>
</feature>
<evidence type="ECO:0000256" key="1">
    <source>
        <dbReference type="ARBA" id="ARBA00004141"/>
    </source>
</evidence>
<dbReference type="FunFam" id="1.20.1250.20:FF:000078">
    <property type="entry name" value="MFS maltose transporter, putative"/>
    <property type="match status" value="1"/>
</dbReference>
<dbReference type="InterPro" id="IPR005828">
    <property type="entry name" value="MFS_sugar_transport-like"/>
</dbReference>
<reference evidence="11 12" key="1">
    <citation type="submission" date="2018-11" db="EMBL/GenBank/DDBJ databases">
        <title>Genome sequence of Saitozyma podzolica DSM 27192.</title>
        <authorList>
            <person name="Aliyu H."/>
            <person name="Gorte O."/>
            <person name="Ochsenreither K."/>
        </authorList>
    </citation>
    <scope>NUCLEOTIDE SEQUENCE [LARGE SCALE GENOMIC DNA]</scope>
    <source>
        <strain evidence="11 12">DSM 27192</strain>
    </source>
</reference>
<evidence type="ECO:0000256" key="3">
    <source>
        <dbReference type="ARBA" id="ARBA00022448"/>
    </source>
</evidence>
<feature type="transmembrane region" description="Helical" evidence="9">
    <location>
        <begin position="236"/>
        <end position="257"/>
    </location>
</feature>
<dbReference type="InterPro" id="IPR050360">
    <property type="entry name" value="MFS_Sugar_Transporters"/>
</dbReference>
<dbReference type="Proteomes" id="UP000279259">
    <property type="component" value="Unassembled WGS sequence"/>
</dbReference>
<evidence type="ECO:0000256" key="4">
    <source>
        <dbReference type="ARBA" id="ARBA00022692"/>
    </source>
</evidence>
<evidence type="ECO:0000313" key="11">
    <source>
        <dbReference type="EMBL" id="RSH90488.1"/>
    </source>
</evidence>
<proteinExistence type="inferred from homology"/>
<protein>
    <recommendedName>
        <fullName evidence="10">Major facilitator superfamily (MFS) profile domain-containing protein</fullName>
    </recommendedName>
</protein>
<dbReference type="Pfam" id="PF00083">
    <property type="entry name" value="Sugar_tr"/>
    <property type="match status" value="1"/>
</dbReference>
<keyword evidence="4 9" id="KW-0812">Transmembrane</keyword>
<gene>
    <name evidence="11" type="ORF">EHS25_001093</name>
</gene>
<feature type="transmembrane region" description="Helical" evidence="9">
    <location>
        <begin position="62"/>
        <end position="86"/>
    </location>
</feature>
<feature type="transmembrane region" description="Helical" evidence="9">
    <location>
        <begin position="479"/>
        <end position="500"/>
    </location>
</feature>
<evidence type="ECO:0000259" key="10">
    <source>
        <dbReference type="PROSITE" id="PS50850"/>
    </source>
</evidence>
<keyword evidence="6 9" id="KW-0472">Membrane</keyword>
<dbReference type="GO" id="GO:0005351">
    <property type="term" value="F:carbohydrate:proton symporter activity"/>
    <property type="evidence" value="ECO:0007669"/>
    <property type="project" value="TreeGrafter"/>
</dbReference>
<feature type="transmembrane region" description="Helical" evidence="9">
    <location>
        <begin position="356"/>
        <end position="376"/>
    </location>
</feature>
<feature type="transmembrane region" description="Helical" evidence="9">
    <location>
        <begin position="163"/>
        <end position="184"/>
    </location>
</feature>
<sequence length="548" mass="61541">MSSPHIEQVETQEKPAYDHVELGNEKAVTWDQVRAEADRDEQWQHSLSIWQSLKIYKAAAGWSILGSFCIIMEAYDTLLLGSLFALPAFKEHFGDYSAKSGWQISAAWQAGLQQGANIGSFFGIIMGAFMVDKMGYKKTILANLVLMCPLIALVTFAPNKGALLAGEILCGMPWGVFSTLAEAYASEVCPLSLRGYLTTFVNLCWVMGHLVGAGILRQATNMTGIWSFRMPFMVQWAWPVPIFLAFLFAPESPWWLVRKNKLDKAERSVSRLAPAQEKDRVKDTISTMIRTNELEKDVSAGTSWIDCFRGTDLRRTEISVITWTCQIMCGLQFANYSTYFFQQAGLATTNSFNMTIGLYAAAFVGTVFSWFLLTWFGRRQIFVTGLFCLAVGQLLIGALSVVADHGSNGARWAQAGLMIVWLFIYDMSVGPLAYTIVGETSSTRLRNKTVALSRMSYNVFSVCFGVLMPYMLNPTAWGWAGKIGFFWGPICFLCFLWAYFRLPEMKGRSYYEIDIMFERKIPARKFKSTVVERDADEQTRAQHGVGAH</sequence>
<dbReference type="PANTHER" id="PTHR48022">
    <property type="entry name" value="PLASTIDIC GLUCOSE TRANSPORTER 4"/>
    <property type="match status" value="1"/>
</dbReference>
<feature type="transmembrane region" description="Helical" evidence="9">
    <location>
        <begin position="415"/>
        <end position="434"/>
    </location>
</feature>